<sequence length="114" mass="12408">MTKKLVASLILTLSFSGLALAASDNQQVSLSDLQFKNTPNGLRDIEGIGTNTTGKTLKHVFVKFNLLENDTVIGQTIAMVENLEPGQSFKIQAPFNSIEIKPDSFKVTEVNVIN</sequence>
<dbReference type="InterPro" id="IPR047676">
    <property type="entry name" value="FxLYD_dom"/>
</dbReference>
<gene>
    <name evidence="2" type="ORF">AB6T85_20465</name>
</gene>
<dbReference type="EMBL" id="JBGFFX010000015">
    <property type="protein sequence ID" value="MEY8772786.1"/>
    <property type="molecule type" value="Genomic_DNA"/>
</dbReference>
<dbReference type="RefSeq" id="WP_369896514.1">
    <property type="nucleotide sequence ID" value="NZ_JBGFFX010000015.1"/>
</dbReference>
<proteinExistence type="predicted"/>
<protein>
    <submittedName>
        <fullName evidence="2">FxLYD domain-containing protein</fullName>
    </submittedName>
</protein>
<organism evidence="2 3">
    <name type="scientific">Erwinia aeris</name>
    <dbReference type="NCBI Taxonomy" id="3239803"/>
    <lineage>
        <taxon>Bacteria</taxon>
        <taxon>Pseudomonadati</taxon>
        <taxon>Pseudomonadota</taxon>
        <taxon>Gammaproteobacteria</taxon>
        <taxon>Enterobacterales</taxon>
        <taxon>Erwiniaceae</taxon>
        <taxon>Erwinia</taxon>
    </lineage>
</organism>
<comment type="caution">
    <text evidence="2">The sequence shown here is derived from an EMBL/GenBank/DDBJ whole genome shotgun (WGS) entry which is preliminary data.</text>
</comment>
<reference evidence="2 3" key="1">
    <citation type="submission" date="2024-07" db="EMBL/GenBank/DDBJ databases">
        <authorList>
            <person name="Hebao G."/>
        </authorList>
    </citation>
    <scope>NUCLEOTIDE SEQUENCE [LARGE SCALE GENOMIC DNA]</scope>
    <source>
        <strain evidence="2 3">ACCC 02193</strain>
    </source>
</reference>
<evidence type="ECO:0000313" key="2">
    <source>
        <dbReference type="EMBL" id="MEY8772786.1"/>
    </source>
</evidence>
<feature type="chain" id="PRO_5046790043" evidence="1">
    <location>
        <begin position="22"/>
        <end position="114"/>
    </location>
</feature>
<keyword evidence="1" id="KW-0732">Signal</keyword>
<accession>A0ABV4EDD8</accession>
<name>A0ABV4EDD8_9GAMM</name>
<evidence type="ECO:0000313" key="3">
    <source>
        <dbReference type="Proteomes" id="UP001565243"/>
    </source>
</evidence>
<keyword evidence="3" id="KW-1185">Reference proteome</keyword>
<dbReference type="Proteomes" id="UP001565243">
    <property type="component" value="Unassembled WGS sequence"/>
</dbReference>
<feature type="signal peptide" evidence="1">
    <location>
        <begin position="1"/>
        <end position="21"/>
    </location>
</feature>
<dbReference type="NCBIfam" id="NF038353">
    <property type="entry name" value="FxLYD_dom"/>
    <property type="match status" value="1"/>
</dbReference>
<evidence type="ECO:0000256" key="1">
    <source>
        <dbReference type="SAM" id="SignalP"/>
    </source>
</evidence>